<sequence length="305" mass="32181">MQATQAALAALAALATQEAARLRGGRMDGALGLRTMGRAMPPGLSGPSLFGRLTLTACLLWGCAGCAPAPPYGPYGGDGFRQRLTRGCGDLATCDPLVQVAEARRARCAADDGDARQCRDAEADLALALTMRDRALDAARHAEAQRRDQARADAAAREEREARAERQAEHQRERDREDEARAAQERAAWLVLDLRGCAERGAAEACAQIERFITTHPQSPDVEEAARSLQAGRERIARAARNTGAPSPAAPEPTGSPRQPLPGSPQRPAPPPSGTVCCCDGTVSPTCTTVKRGCCSHHGGVCACE</sequence>
<dbReference type="Proteomes" id="UP000019678">
    <property type="component" value="Unassembled WGS sequence"/>
</dbReference>
<feature type="region of interest" description="Disordered" evidence="1">
    <location>
        <begin position="140"/>
        <end position="180"/>
    </location>
</feature>
<dbReference type="OrthoDB" id="5523005at2"/>
<protein>
    <submittedName>
        <fullName evidence="2">Uncharacterized protein</fullName>
    </submittedName>
</protein>
<evidence type="ECO:0000313" key="3">
    <source>
        <dbReference type="Proteomes" id="UP000019678"/>
    </source>
</evidence>
<name>A0A017T8Q7_9BACT</name>
<keyword evidence="3" id="KW-1185">Reference proteome</keyword>
<dbReference type="STRING" id="1192034.CAP_3560"/>
<dbReference type="EMBL" id="ASRX01000026">
    <property type="protein sequence ID" value="EYF05195.1"/>
    <property type="molecule type" value="Genomic_DNA"/>
</dbReference>
<evidence type="ECO:0000313" key="2">
    <source>
        <dbReference type="EMBL" id="EYF05195.1"/>
    </source>
</evidence>
<dbReference type="AlphaFoldDB" id="A0A017T8Q7"/>
<proteinExistence type="predicted"/>
<evidence type="ECO:0000256" key="1">
    <source>
        <dbReference type="SAM" id="MobiDB-lite"/>
    </source>
</evidence>
<comment type="caution">
    <text evidence="2">The sequence shown here is derived from an EMBL/GenBank/DDBJ whole genome shotgun (WGS) entry which is preliminary data.</text>
</comment>
<feature type="compositionally biased region" description="Pro residues" evidence="1">
    <location>
        <begin position="259"/>
        <end position="269"/>
    </location>
</feature>
<organism evidence="2 3">
    <name type="scientific">Chondromyces apiculatus DSM 436</name>
    <dbReference type="NCBI Taxonomy" id="1192034"/>
    <lineage>
        <taxon>Bacteria</taxon>
        <taxon>Pseudomonadati</taxon>
        <taxon>Myxococcota</taxon>
        <taxon>Polyangia</taxon>
        <taxon>Polyangiales</taxon>
        <taxon>Polyangiaceae</taxon>
        <taxon>Chondromyces</taxon>
    </lineage>
</organism>
<accession>A0A017T8Q7</accession>
<reference evidence="2 3" key="1">
    <citation type="submission" date="2013-05" db="EMBL/GenBank/DDBJ databases">
        <title>Genome assembly of Chondromyces apiculatus DSM 436.</title>
        <authorList>
            <person name="Sharma G."/>
            <person name="Khatri I."/>
            <person name="Kaur C."/>
            <person name="Mayilraj S."/>
            <person name="Subramanian S."/>
        </authorList>
    </citation>
    <scope>NUCLEOTIDE SEQUENCE [LARGE SCALE GENOMIC DNA]</scope>
    <source>
        <strain evidence="2 3">DSM 436</strain>
    </source>
</reference>
<gene>
    <name evidence="2" type="ORF">CAP_3560</name>
</gene>
<feature type="region of interest" description="Disordered" evidence="1">
    <location>
        <begin position="240"/>
        <end position="269"/>
    </location>
</feature>
<dbReference type="RefSeq" id="WP_052375468.1">
    <property type="nucleotide sequence ID" value="NZ_ASRX01000026.1"/>
</dbReference>